<dbReference type="SMART" id="SM01391">
    <property type="entry name" value="Filament"/>
    <property type="match status" value="1"/>
</dbReference>
<feature type="coiled-coil region" evidence="5">
    <location>
        <begin position="94"/>
        <end position="164"/>
    </location>
</feature>
<evidence type="ECO:0000256" key="2">
    <source>
        <dbReference type="ARBA" id="ARBA00022754"/>
    </source>
</evidence>
<evidence type="ECO:0000256" key="5">
    <source>
        <dbReference type="SAM" id="Coils"/>
    </source>
</evidence>
<evidence type="ECO:0000256" key="1">
    <source>
        <dbReference type="ARBA" id="ARBA00022744"/>
    </source>
</evidence>
<reference evidence="7" key="2">
    <citation type="submission" date="2025-08" db="UniProtKB">
        <authorList>
            <consortium name="Ensembl"/>
        </authorList>
    </citation>
    <scope>IDENTIFICATION</scope>
    <source>
        <strain evidence="7">2N</strain>
    </source>
</reference>
<name>H0VIA1_CAVPO</name>
<dbReference type="Gene3D" id="1.20.5.170">
    <property type="match status" value="1"/>
</dbReference>
<reference evidence="8" key="1">
    <citation type="journal article" date="2011" name="Nature">
        <title>A high-resolution map of human evolutionary constraint using 29 mammals.</title>
        <authorList>
            <person name="Lindblad-Toh K."/>
            <person name="Garber M."/>
            <person name="Zuk O."/>
            <person name="Lin M.F."/>
            <person name="Parker B.J."/>
            <person name="Washietl S."/>
            <person name="Kheradpour P."/>
            <person name="Ernst J."/>
            <person name="Jordan G."/>
            <person name="Mauceli E."/>
            <person name="Ward L.D."/>
            <person name="Lowe C.B."/>
            <person name="Holloway A.K."/>
            <person name="Clamp M."/>
            <person name="Gnerre S."/>
            <person name="Alfoldi J."/>
            <person name="Beal K."/>
            <person name="Chang J."/>
            <person name="Clawson H."/>
            <person name="Cuff J."/>
            <person name="Di Palma F."/>
            <person name="Fitzgerald S."/>
            <person name="Flicek P."/>
            <person name="Guttman M."/>
            <person name="Hubisz M.J."/>
            <person name="Jaffe D.B."/>
            <person name="Jungreis I."/>
            <person name="Kent W.J."/>
            <person name="Kostka D."/>
            <person name="Lara M."/>
            <person name="Martins A.L."/>
            <person name="Massingham T."/>
            <person name="Moltke I."/>
            <person name="Raney B.J."/>
            <person name="Rasmussen M.D."/>
            <person name="Robinson J."/>
            <person name="Stark A."/>
            <person name="Vilella A.J."/>
            <person name="Wen J."/>
            <person name="Xie X."/>
            <person name="Zody M.C."/>
            <person name="Baldwin J."/>
            <person name="Bloom T."/>
            <person name="Chin C.W."/>
            <person name="Heiman D."/>
            <person name="Nicol R."/>
            <person name="Nusbaum C."/>
            <person name="Young S."/>
            <person name="Wilkinson J."/>
            <person name="Worley K.C."/>
            <person name="Kovar C.L."/>
            <person name="Muzny D.M."/>
            <person name="Gibbs R.A."/>
            <person name="Cree A."/>
            <person name="Dihn H.H."/>
            <person name="Fowler G."/>
            <person name="Jhangiani S."/>
            <person name="Joshi V."/>
            <person name="Lee S."/>
            <person name="Lewis L.R."/>
            <person name="Nazareth L.V."/>
            <person name="Okwuonu G."/>
            <person name="Santibanez J."/>
            <person name="Warren W.C."/>
            <person name="Mardis E.R."/>
            <person name="Weinstock G.M."/>
            <person name="Wilson R.K."/>
            <person name="Delehaunty K."/>
            <person name="Dooling D."/>
            <person name="Fronik C."/>
            <person name="Fulton L."/>
            <person name="Fulton B."/>
            <person name="Graves T."/>
            <person name="Minx P."/>
            <person name="Sodergren E."/>
            <person name="Birney E."/>
            <person name="Margulies E.H."/>
            <person name="Herrero J."/>
            <person name="Green E.D."/>
            <person name="Haussler D."/>
            <person name="Siepel A."/>
            <person name="Goldman N."/>
            <person name="Pollard K.S."/>
            <person name="Pedersen J.S."/>
            <person name="Lander E.S."/>
            <person name="Kellis M."/>
        </authorList>
    </citation>
    <scope>NUCLEOTIDE SEQUENCE [LARGE SCALE GENOMIC DNA]</scope>
    <source>
        <strain evidence="8">2N</strain>
    </source>
</reference>
<keyword evidence="1" id="KW-0416">Keratin</keyword>
<keyword evidence="8" id="KW-1185">Reference proteome</keyword>
<dbReference type="PRINTS" id="PR01248">
    <property type="entry name" value="TYPE1KERATIN"/>
</dbReference>
<gene>
    <name evidence="7" type="primary">KRT39</name>
</gene>
<dbReference type="eggNOG" id="ENOG502SH7Y">
    <property type="taxonomic scope" value="Eukaryota"/>
</dbReference>
<sequence length="482" mass="53888">MDTQGSTAAMSPSAPPQNCSGITNSRSISSYNTCHHGGPEANSCQPTGQGRGCQSTLCICCIPSNLMSSFSSRPCLDNCAWHWEGINSHEKETMQLLNDRLANYLETVRKLEGENAALECRIREVRDQEGPAVCPEYLSYFATIEKLQQKILCTKAENSRLVSQIDNTKLTADDLRAKYEAEVSLRQLVDADTNALQQILDALALGKADLEVRVQSLKEELLCLKTNHEEEVSSLQSQLGDRLTIEVTAAPSVDLTQVLQKMRCQYESIMETNRKDVEQWFSAQMEELSQQVVARAHQQQCCQAELTELRRTLTALEVERQAQHRMRDSQERILEETEARYTTLLSQIQGLIHSVEGQLAEIRGALERQNQEYESLLDTKSRLECEITTYRSLLESWDCTLPCYPCATKSEPSVGGSCNVKVRECPAPVYTSSVPTVTCKTCGPLSPILVKICTITKEIKDGKVISSYEHVQPCYITRSAQV</sequence>
<evidence type="ECO:0000259" key="6">
    <source>
        <dbReference type="PROSITE" id="PS51842"/>
    </source>
</evidence>
<accession>H0VIA1</accession>
<evidence type="ECO:0000313" key="7">
    <source>
        <dbReference type="Ensembl" id="ENSCPOP00000009915.2"/>
    </source>
</evidence>
<dbReference type="EMBL" id="AAKN02042401">
    <property type="status" value="NOT_ANNOTATED_CDS"/>
    <property type="molecule type" value="Genomic_DNA"/>
</dbReference>
<dbReference type="GO" id="GO:0045109">
    <property type="term" value="P:intermediate filament organization"/>
    <property type="evidence" value="ECO:0007669"/>
    <property type="project" value="TreeGrafter"/>
</dbReference>
<evidence type="ECO:0000256" key="3">
    <source>
        <dbReference type="ARBA" id="ARBA00023054"/>
    </source>
</evidence>
<dbReference type="RefSeq" id="XP_003466993.1">
    <property type="nucleotide sequence ID" value="XM_003466945.2"/>
</dbReference>
<dbReference type="Ensembl" id="ENSCPOT00000011134.3">
    <property type="protein sequence ID" value="ENSCPOP00000009915.2"/>
    <property type="gene ID" value="ENSCPOG00000011033.4"/>
</dbReference>
<proteinExistence type="inferred from homology"/>
<dbReference type="PANTHER" id="PTHR23239:SF106">
    <property type="entry name" value="KERATIN, TYPE I CYTOSKELETAL 39"/>
    <property type="match status" value="1"/>
</dbReference>
<dbReference type="GO" id="GO:0005882">
    <property type="term" value="C:intermediate filament"/>
    <property type="evidence" value="ECO:0007669"/>
    <property type="project" value="UniProtKB-KW"/>
</dbReference>
<keyword evidence="3 5" id="KW-0175">Coiled coil</keyword>
<dbReference type="Gene3D" id="1.20.5.1160">
    <property type="entry name" value="Vasodilator-stimulated phosphoprotein"/>
    <property type="match status" value="1"/>
</dbReference>
<dbReference type="Proteomes" id="UP000005447">
    <property type="component" value="Unassembled WGS sequence"/>
</dbReference>
<dbReference type="SUPFAM" id="SSF64593">
    <property type="entry name" value="Intermediate filament protein, coiled coil region"/>
    <property type="match status" value="2"/>
</dbReference>
<feature type="coiled-coil region" evidence="5">
    <location>
        <begin position="200"/>
        <end position="238"/>
    </location>
</feature>
<feature type="coiled-coil region" evidence="5">
    <location>
        <begin position="352"/>
        <end position="386"/>
    </location>
</feature>
<dbReference type="VEuPathDB" id="HostDB:ENSCPOG00000011033"/>
<dbReference type="FunCoup" id="H0VIA1">
    <property type="interactions" value="161"/>
</dbReference>
<dbReference type="InParanoid" id="H0VIA1"/>
<dbReference type="GeneTree" id="ENSGT00940000162203"/>
<dbReference type="GO" id="GO:0005198">
    <property type="term" value="F:structural molecule activity"/>
    <property type="evidence" value="ECO:0007669"/>
    <property type="project" value="InterPro"/>
</dbReference>
<dbReference type="InterPro" id="IPR002957">
    <property type="entry name" value="Keratin_I"/>
</dbReference>
<dbReference type="PROSITE" id="PS00226">
    <property type="entry name" value="IF_ROD_1"/>
    <property type="match status" value="1"/>
</dbReference>
<protein>
    <submittedName>
        <fullName evidence="7">Keratin 39</fullName>
    </submittedName>
</protein>
<dbReference type="CTD" id="390792"/>
<feature type="domain" description="IF rod" evidence="6">
    <location>
        <begin position="90"/>
        <end position="401"/>
    </location>
</feature>
<dbReference type="Gene3D" id="1.20.5.500">
    <property type="entry name" value="Single helix bin"/>
    <property type="match status" value="1"/>
</dbReference>
<dbReference type="GeneID" id="100729798"/>
<dbReference type="AlphaFoldDB" id="H0VIA1"/>
<dbReference type="FunFam" id="1.20.5.1160:FF:000002">
    <property type="entry name" value="Type I keratin 10"/>
    <property type="match status" value="1"/>
</dbReference>
<evidence type="ECO:0000313" key="8">
    <source>
        <dbReference type="Proteomes" id="UP000005447"/>
    </source>
</evidence>
<dbReference type="FunFam" id="1.20.5.500:FF:000001">
    <property type="entry name" value="Type II keratin 23"/>
    <property type="match status" value="1"/>
</dbReference>
<dbReference type="InterPro" id="IPR039008">
    <property type="entry name" value="IF_rod_dom"/>
</dbReference>
<dbReference type="Pfam" id="PF00038">
    <property type="entry name" value="Filament"/>
    <property type="match status" value="1"/>
</dbReference>
<dbReference type="STRING" id="10141.ENSCPOP00000009915"/>
<keyword evidence="2 4" id="KW-0403">Intermediate filament</keyword>
<comment type="similarity">
    <text evidence="4">Belongs to the intermediate filament family.</text>
</comment>
<dbReference type="InterPro" id="IPR018039">
    <property type="entry name" value="IF_conserved"/>
</dbReference>
<dbReference type="FunFam" id="1.20.5.170:FF:000002">
    <property type="entry name" value="Type I keratin KA11"/>
    <property type="match status" value="1"/>
</dbReference>
<reference evidence="7" key="3">
    <citation type="submission" date="2025-09" db="UniProtKB">
        <authorList>
            <consortium name="Ensembl"/>
        </authorList>
    </citation>
    <scope>IDENTIFICATION</scope>
    <source>
        <strain evidence="7">2N</strain>
    </source>
</reference>
<dbReference type="GO" id="GO:0030855">
    <property type="term" value="P:epithelial cell differentiation"/>
    <property type="evidence" value="ECO:0007669"/>
    <property type="project" value="TreeGrafter"/>
</dbReference>
<dbReference type="Bgee" id="ENSCPOG00000011033">
    <property type="expression patterns" value="Expressed in zone of skin"/>
</dbReference>
<dbReference type="OrthoDB" id="9447454at2759"/>
<dbReference type="OMA" id="PCATKCE"/>
<dbReference type="PROSITE" id="PS51842">
    <property type="entry name" value="IF_ROD_2"/>
    <property type="match status" value="1"/>
</dbReference>
<organism evidence="7 8">
    <name type="scientific">Cavia porcellus</name>
    <name type="common">Guinea pig</name>
    <dbReference type="NCBI Taxonomy" id="10141"/>
    <lineage>
        <taxon>Eukaryota</taxon>
        <taxon>Metazoa</taxon>
        <taxon>Chordata</taxon>
        <taxon>Craniata</taxon>
        <taxon>Vertebrata</taxon>
        <taxon>Euteleostomi</taxon>
        <taxon>Mammalia</taxon>
        <taxon>Eutheria</taxon>
        <taxon>Euarchontoglires</taxon>
        <taxon>Glires</taxon>
        <taxon>Rodentia</taxon>
        <taxon>Hystricomorpha</taxon>
        <taxon>Caviidae</taxon>
        <taxon>Cavia</taxon>
    </lineage>
</organism>
<evidence type="ECO:0000256" key="4">
    <source>
        <dbReference type="RuleBase" id="RU000685"/>
    </source>
</evidence>
<dbReference type="PANTHER" id="PTHR23239">
    <property type="entry name" value="INTERMEDIATE FILAMENT"/>
    <property type="match status" value="1"/>
</dbReference>
<dbReference type="KEGG" id="cpoc:100729798"/>
<dbReference type="HOGENOM" id="CLU_012560_8_0_1"/>